<dbReference type="EMBL" id="MEWR01000008">
    <property type="protein sequence ID" value="OGC82270.1"/>
    <property type="molecule type" value="Genomic_DNA"/>
</dbReference>
<evidence type="ECO:0000313" key="1">
    <source>
        <dbReference type="EMBL" id="OGC82270.1"/>
    </source>
</evidence>
<sequence length="139" mass="14716">MHKFFPEPESPDENDDGDFDEFHLTSGLRSAINKILQSPLAVGLGGSVLISSCEGGTGTTLGTGLAIASLGFCVGYVAKGLLSSNATYSSIECLRDDNKTISFGPDDNKVTVHMPFGTTTETKQRENGSLEITIVAEKK</sequence>
<protein>
    <submittedName>
        <fullName evidence="1">Uncharacterized protein</fullName>
    </submittedName>
</protein>
<accession>A0A1F4XKX0</accession>
<evidence type="ECO:0000313" key="2">
    <source>
        <dbReference type="Proteomes" id="UP000177614"/>
    </source>
</evidence>
<name>A0A1F4XKX0_9BACT</name>
<proteinExistence type="predicted"/>
<dbReference type="Proteomes" id="UP000177614">
    <property type="component" value="Unassembled WGS sequence"/>
</dbReference>
<reference evidence="1 2" key="1">
    <citation type="journal article" date="2016" name="Nat. Commun.">
        <title>Thousands of microbial genomes shed light on interconnected biogeochemical processes in an aquifer system.</title>
        <authorList>
            <person name="Anantharaman K."/>
            <person name="Brown C.T."/>
            <person name="Hug L.A."/>
            <person name="Sharon I."/>
            <person name="Castelle C.J."/>
            <person name="Probst A.J."/>
            <person name="Thomas B.C."/>
            <person name="Singh A."/>
            <person name="Wilkins M.J."/>
            <person name="Karaoz U."/>
            <person name="Brodie E.L."/>
            <person name="Williams K.H."/>
            <person name="Hubbard S.S."/>
            <person name="Banfield J.F."/>
        </authorList>
    </citation>
    <scope>NUCLEOTIDE SEQUENCE [LARGE SCALE GENOMIC DNA]</scope>
</reference>
<comment type="caution">
    <text evidence="1">The sequence shown here is derived from an EMBL/GenBank/DDBJ whole genome shotgun (WGS) entry which is preliminary data.</text>
</comment>
<gene>
    <name evidence="1" type="ORF">A2V81_01905</name>
</gene>
<dbReference type="AlphaFoldDB" id="A0A1F4XKX0"/>
<organism evidence="1 2">
    <name type="scientific">Candidatus Abawacabacteria bacterium RBG_16_42_10</name>
    <dbReference type="NCBI Taxonomy" id="1817814"/>
    <lineage>
        <taxon>Bacteria</taxon>
        <taxon>Candidatus Abawacaibacteriota</taxon>
    </lineage>
</organism>